<evidence type="ECO:0000313" key="1">
    <source>
        <dbReference type="EMBL" id="KAF5930253.1"/>
    </source>
</evidence>
<evidence type="ECO:0000313" key="2">
    <source>
        <dbReference type="Proteomes" id="UP000593564"/>
    </source>
</evidence>
<sequence length="97" mass="10878">MTLTTSNLTLHSNPTSKFTFIQSSSIIETTSYGQDIGIAFSLPHVKPIANGWCNQQSKWLDTQASHRDSPFSPIHLHNLTYTEIIKGFYTAPLLIQK</sequence>
<protein>
    <submittedName>
        <fullName evidence="1">Uncharacterized protein</fullName>
    </submittedName>
</protein>
<gene>
    <name evidence="1" type="ORF">HYC85_031126</name>
</gene>
<reference evidence="1 2" key="2">
    <citation type="submission" date="2020-07" db="EMBL/GenBank/DDBJ databases">
        <title>Genome assembly of wild tea tree DASZ reveals pedigree and selection history of tea varieties.</title>
        <authorList>
            <person name="Zhang W."/>
        </authorList>
    </citation>
    <scope>NUCLEOTIDE SEQUENCE [LARGE SCALE GENOMIC DNA]</scope>
    <source>
        <strain evidence="2">cv. G240</strain>
        <tissue evidence="1">Leaf</tissue>
    </source>
</reference>
<dbReference type="Proteomes" id="UP000593564">
    <property type="component" value="Unassembled WGS sequence"/>
</dbReference>
<dbReference type="EMBL" id="JACBKZ010000015">
    <property type="protein sequence ID" value="KAF5930253.1"/>
    <property type="molecule type" value="Genomic_DNA"/>
</dbReference>
<name>A0A7J7FPW5_CAMSI</name>
<dbReference type="AlphaFoldDB" id="A0A7J7FPW5"/>
<proteinExistence type="predicted"/>
<organism evidence="1 2">
    <name type="scientific">Camellia sinensis</name>
    <name type="common">Tea plant</name>
    <name type="synonym">Thea sinensis</name>
    <dbReference type="NCBI Taxonomy" id="4442"/>
    <lineage>
        <taxon>Eukaryota</taxon>
        <taxon>Viridiplantae</taxon>
        <taxon>Streptophyta</taxon>
        <taxon>Embryophyta</taxon>
        <taxon>Tracheophyta</taxon>
        <taxon>Spermatophyta</taxon>
        <taxon>Magnoliopsida</taxon>
        <taxon>eudicotyledons</taxon>
        <taxon>Gunneridae</taxon>
        <taxon>Pentapetalae</taxon>
        <taxon>asterids</taxon>
        <taxon>Ericales</taxon>
        <taxon>Theaceae</taxon>
        <taxon>Camellia</taxon>
    </lineage>
</organism>
<accession>A0A7J7FPW5</accession>
<comment type="caution">
    <text evidence="1">The sequence shown here is derived from an EMBL/GenBank/DDBJ whole genome shotgun (WGS) entry which is preliminary data.</text>
</comment>
<reference evidence="2" key="1">
    <citation type="journal article" date="2020" name="Nat. Commun.">
        <title>Genome assembly of wild tea tree DASZ reveals pedigree and selection history of tea varieties.</title>
        <authorList>
            <person name="Zhang W."/>
            <person name="Zhang Y."/>
            <person name="Qiu H."/>
            <person name="Guo Y."/>
            <person name="Wan H."/>
            <person name="Zhang X."/>
            <person name="Scossa F."/>
            <person name="Alseekh S."/>
            <person name="Zhang Q."/>
            <person name="Wang P."/>
            <person name="Xu L."/>
            <person name="Schmidt M.H."/>
            <person name="Jia X."/>
            <person name="Li D."/>
            <person name="Zhu A."/>
            <person name="Guo F."/>
            <person name="Chen W."/>
            <person name="Ni D."/>
            <person name="Usadel B."/>
            <person name="Fernie A.R."/>
            <person name="Wen W."/>
        </authorList>
    </citation>
    <scope>NUCLEOTIDE SEQUENCE [LARGE SCALE GENOMIC DNA]</scope>
    <source>
        <strain evidence="2">cv. G240</strain>
    </source>
</reference>
<keyword evidence="2" id="KW-1185">Reference proteome</keyword>